<dbReference type="PROSITE" id="PS50164">
    <property type="entry name" value="GIY_YIG"/>
    <property type="match status" value="1"/>
</dbReference>
<dbReference type="CDD" id="cd10437">
    <property type="entry name" value="GIY-YIG_HE_I-TevI_like"/>
    <property type="match status" value="1"/>
</dbReference>
<dbReference type="InterPro" id="IPR000305">
    <property type="entry name" value="GIY-YIG_endonuc"/>
</dbReference>
<dbReference type="SUPFAM" id="SSF82771">
    <property type="entry name" value="GIY-YIG endonuclease"/>
    <property type="match status" value="1"/>
</dbReference>
<dbReference type="InterPro" id="IPR006350">
    <property type="entry name" value="Intron_endoG1"/>
</dbReference>
<evidence type="ECO:0000259" key="1">
    <source>
        <dbReference type="PROSITE" id="PS50164"/>
    </source>
</evidence>
<dbReference type="Pfam" id="PF01541">
    <property type="entry name" value="GIY-YIG"/>
    <property type="match status" value="1"/>
</dbReference>
<gene>
    <name evidence="2" type="ORF">LCGC14_2257100</name>
</gene>
<dbReference type="SMART" id="SM00497">
    <property type="entry name" value="IENR1"/>
    <property type="match status" value="1"/>
</dbReference>
<feature type="domain" description="GIY-YIG" evidence="1">
    <location>
        <begin position="5"/>
        <end position="93"/>
    </location>
</feature>
<dbReference type="EMBL" id="LAZR01030900">
    <property type="protein sequence ID" value="KKL55265.1"/>
    <property type="molecule type" value="Genomic_DNA"/>
</dbReference>
<comment type="caution">
    <text evidence="2">The sequence shown here is derived from an EMBL/GenBank/DDBJ whole genome shotgun (WGS) entry which is preliminary data.</text>
</comment>
<dbReference type="SMART" id="SM00465">
    <property type="entry name" value="GIYc"/>
    <property type="match status" value="1"/>
</dbReference>
<sequence>MELFLNSGVYFIINTTNGHYYIGSSQSVDSRFNAHISMLKKNSHINIHLQNAVNKYRLDKFEFKIIEQVEPEKLLMKEQEYLDNANWSILYNMNWKVNTGGSDFTKKRVVLLDLDGFVVEEFASLKDTARYFGTENQINTLLNTGALYRNAYRIVSFDFYENHHDVITSWKNYSNEANNKELIQERIDAINHLSNHGVGIHSTYTSAEAEKFAFNAF</sequence>
<proteinExistence type="predicted"/>
<dbReference type="NCBIfam" id="TIGR01453">
    <property type="entry name" value="grpIintron_endo"/>
    <property type="match status" value="1"/>
</dbReference>
<accession>A0A0F9FDD4</accession>
<dbReference type="InterPro" id="IPR003647">
    <property type="entry name" value="Intron_nuc_1_rpt"/>
</dbReference>
<organism evidence="2">
    <name type="scientific">marine sediment metagenome</name>
    <dbReference type="NCBI Taxonomy" id="412755"/>
    <lineage>
        <taxon>unclassified sequences</taxon>
        <taxon>metagenomes</taxon>
        <taxon>ecological metagenomes</taxon>
    </lineage>
</organism>
<evidence type="ECO:0000313" key="2">
    <source>
        <dbReference type="EMBL" id="KKL55265.1"/>
    </source>
</evidence>
<dbReference type="InterPro" id="IPR035901">
    <property type="entry name" value="GIY-YIG_endonuc_sf"/>
</dbReference>
<name>A0A0F9FDD4_9ZZZZ</name>
<dbReference type="GO" id="GO:0004519">
    <property type="term" value="F:endonuclease activity"/>
    <property type="evidence" value="ECO:0007669"/>
    <property type="project" value="InterPro"/>
</dbReference>
<dbReference type="Gene3D" id="3.40.1440.10">
    <property type="entry name" value="GIY-YIG endonuclease"/>
    <property type="match status" value="1"/>
</dbReference>
<reference evidence="2" key="1">
    <citation type="journal article" date="2015" name="Nature">
        <title>Complex archaea that bridge the gap between prokaryotes and eukaryotes.</title>
        <authorList>
            <person name="Spang A."/>
            <person name="Saw J.H."/>
            <person name="Jorgensen S.L."/>
            <person name="Zaremba-Niedzwiedzka K."/>
            <person name="Martijn J."/>
            <person name="Lind A.E."/>
            <person name="van Eijk R."/>
            <person name="Schleper C."/>
            <person name="Guy L."/>
            <person name="Ettema T.J."/>
        </authorList>
    </citation>
    <scope>NUCLEOTIDE SEQUENCE</scope>
</reference>
<dbReference type="AlphaFoldDB" id="A0A0F9FDD4"/>
<protein>
    <recommendedName>
        <fullName evidence="1">GIY-YIG domain-containing protein</fullName>
    </recommendedName>
</protein>